<feature type="compositionally biased region" description="Low complexity" evidence="1">
    <location>
        <begin position="265"/>
        <end position="275"/>
    </location>
</feature>
<evidence type="ECO:0000313" key="5">
    <source>
        <dbReference type="Proteomes" id="UP000078596"/>
    </source>
</evidence>
<dbReference type="OrthoDB" id="5801510at2"/>
<feature type="region of interest" description="Disordered" evidence="1">
    <location>
        <begin position="256"/>
        <end position="411"/>
    </location>
</feature>
<feature type="compositionally biased region" description="Basic and acidic residues" evidence="1">
    <location>
        <begin position="367"/>
        <end position="384"/>
    </location>
</feature>
<evidence type="ECO:0000259" key="3">
    <source>
        <dbReference type="PROSITE" id="PS51724"/>
    </source>
</evidence>
<sequence length="511" mass="54460">MNTAQEHAVEQANLIAQLVKYADRLIVVESASPPERHDFVELVAERLPDSVEILAMAAEAGNFPREIIPLVTEALQLSPGIESPRQLASAVHEALTAQGRMLVIIENVNAWLDTESWPELLILLRAAHELAPNHLLFLLTGEIDLTEHLRAEPELADMQSDMHQCLLLDAAFADAAPEATPEPARPATKATPHKESPKEEALIAHLKGEGEVPHFTNKPARRGFNPTLLIIAAFSVAVVSFGGFALLTRTASTDHADKSIPLQPAPSAETATPAAHSGQEPSAQIAAATPLAQPGNPLPNDGEAGKTAGADAAPTSPGGNAPHLVPVPAPQPPATSAGETVTPHLPAIDTTQKAETPAEASGQPKPAPEKPTPEKSAADKHAVEKATVAKPTRETHKHTPTRPSTKPEKVAAADNAWYHAQPKSRAALQLGAFTDTQAALGFIRKHEASTHLTGWHIFTQKPKNQVLYTVTVGDFATLNEARAAIAKLPEPLRRVKPYPRTFNAIDQVLTK</sequence>
<dbReference type="Proteomes" id="UP000078596">
    <property type="component" value="Chromosome"/>
</dbReference>
<proteinExistence type="predicted"/>
<keyword evidence="2" id="KW-0812">Transmembrane</keyword>
<evidence type="ECO:0000256" key="2">
    <source>
        <dbReference type="SAM" id="Phobius"/>
    </source>
</evidence>
<keyword evidence="5" id="KW-1185">Reference proteome</keyword>
<dbReference type="EMBL" id="CP016027">
    <property type="protein sequence ID" value="ANJ67258.1"/>
    <property type="molecule type" value="Genomic_DNA"/>
</dbReference>
<gene>
    <name evidence="4" type="ORF">A9404_07555</name>
</gene>
<protein>
    <recommendedName>
        <fullName evidence="3">SPOR domain-containing protein</fullName>
    </recommendedName>
</protein>
<dbReference type="GO" id="GO:0042834">
    <property type="term" value="F:peptidoglycan binding"/>
    <property type="evidence" value="ECO:0007669"/>
    <property type="project" value="InterPro"/>
</dbReference>
<dbReference type="KEGG" id="haz:A9404_07555"/>
<accession>A0A191ZHD1</accession>
<dbReference type="Pfam" id="PF05036">
    <property type="entry name" value="SPOR"/>
    <property type="match status" value="1"/>
</dbReference>
<feature type="region of interest" description="Disordered" evidence="1">
    <location>
        <begin position="177"/>
        <end position="199"/>
    </location>
</feature>
<dbReference type="PROSITE" id="PS51724">
    <property type="entry name" value="SPOR"/>
    <property type="match status" value="1"/>
</dbReference>
<organism evidence="4 5">
    <name type="scientific">Halothiobacillus diazotrophicus</name>
    <dbReference type="NCBI Taxonomy" id="1860122"/>
    <lineage>
        <taxon>Bacteria</taxon>
        <taxon>Pseudomonadati</taxon>
        <taxon>Pseudomonadota</taxon>
        <taxon>Gammaproteobacteria</taxon>
        <taxon>Chromatiales</taxon>
        <taxon>Halothiobacillaceae</taxon>
        <taxon>Halothiobacillus</taxon>
    </lineage>
</organism>
<dbReference type="STRING" id="1860122.A9404_07555"/>
<dbReference type="SUPFAM" id="SSF110997">
    <property type="entry name" value="Sporulation related repeat"/>
    <property type="match status" value="1"/>
</dbReference>
<dbReference type="InterPro" id="IPR007730">
    <property type="entry name" value="SPOR-like_dom"/>
</dbReference>
<evidence type="ECO:0000256" key="1">
    <source>
        <dbReference type="SAM" id="MobiDB-lite"/>
    </source>
</evidence>
<feature type="compositionally biased region" description="Low complexity" evidence="1">
    <location>
        <begin position="177"/>
        <end position="190"/>
    </location>
</feature>
<dbReference type="RefSeq" id="WP_066099759.1">
    <property type="nucleotide sequence ID" value="NZ_CP016027.1"/>
</dbReference>
<reference evidence="4 5" key="1">
    <citation type="submission" date="2016-06" db="EMBL/GenBank/DDBJ databases">
        <title>Insight into the functional genes involving in sulfur oxidation in Pearl River water.</title>
        <authorList>
            <person name="Luo J."/>
            <person name="Tan X."/>
            <person name="Lin W."/>
        </authorList>
    </citation>
    <scope>NUCLEOTIDE SEQUENCE [LARGE SCALE GENOMIC DNA]</scope>
    <source>
        <strain evidence="4 5">LS2</strain>
    </source>
</reference>
<name>A0A191ZHD1_9GAMM</name>
<dbReference type="InterPro" id="IPR036680">
    <property type="entry name" value="SPOR-like_sf"/>
</dbReference>
<keyword evidence="2" id="KW-1133">Transmembrane helix</keyword>
<dbReference type="Gene3D" id="3.30.70.1070">
    <property type="entry name" value="Sporulation related repeat"/>
    <property type="match status" value="1"/>
</dbReference>
<keyword evidence="2" id="KW-0472">Membrane</keyword>
<feature type="transmembrane region" description="Helical" evidence="2">
    <location>
        <begin position="228"/>
        <end position="247"/>
    </location>
</feature>
<feature type="domain" description="SPOR" evidence="3">
    <location>
        <begin position="420"/>
        <end position="501"/>
    </location>
</feature>
<evidence type="ECO:0000313" key="4">
    <source>
        <dbReference type="EMBL" id="ANJ67258.1"/>
    </source>
</evidence>
<dbReference type="AlphaFoldDB" id="A0A191ZHD1"/>